<gene>
    <name evidence="3" type="ORF">BDBG_01257</name>
</gene>
<keyword evidence="2" id="KW-0472">Membrane</keyword>
<dbReference type="KEGG" id="bgh:BDBG_01257"/>
<accession>A0A179U9S2</accession>
<feature type="compositionally biased region" description="Low complexity" evidence="1">
    <location>
        <begin position="1"/>
        <end position="18"/>
    </location>
</feature>
<keyword evidence="2" id="KW-1133">Transmembrane helix</keyword>
<dbReference type="OrthoDB" id="4188521at2759"/>
<protein>
    <submittedName>
        <fullName evidence="3">Uncharacterized protein</fullName>
    </submittedName>
</protein>
<evidence type="ECO:0000256" key="2">
    <source>
        <dbReference type="SAM" id="Phobius"/>
    </source>
</evidence>
<sequence length="269" mass="29636">MPAPSRPSFLSLSKSPSFATSPPSHTEPPELLSSDSNQPKSDPSASIAASQTPVSLSIILSNLIPTFLILLYAIYIIHRIRRYTRFAGIKRFFHICVSLPQNTMDIVWRGRRRGIDGYVHVDANPNSDHSFERGGWDELASYGVNGHEEIEIEGQQDVAGTGRPVESKGCQQGDQLIDSLSSGCDASDAALDTPLEDDGEEQLDMSRYFDPMTSRLREGVLFGPEIEIGREDKAEFEGRGEKGDITAWIDGAVGRVVARQKTDERDEVI</sequence>
<feature type="transmembrane region" description="Helical" evidence="2">
    <location>
        <begin position="54"/>
        <end position="77"/>
    </location>
</feature>
<dbReference type="EMBL" id="GG657449">
    <property type="protein sequence ID" value="OAT04756.1"/>
    <property type="molecule type" value="Genomic_DNA"/>
</dbReference>
<evidence type="ECO:0000256" key="1">
    <source>
        <dbReference type="SAM" id="MobiDB-lite"/>
    </source>
</evidence>
<evidence type="ECO:0000313" key="4">
    <source>
        <dbReference type="Proteomes" id="UP000002038"/>
    </source>
</evidence>
<name>A0A179U9S2_BLAGS</name>
<feature type="compositionally biased region" description="Polar residues" evidence="1">
    <location>
        <begin position="33"/>
        <end position="47"/>
    </location>
</feature>
<dbReference type="RefSeq" id="XP_002628349.2">
    <property type="nucleotide sequence ID" value="XM_002628303.2"/>
</dbReference>
<dbReference type="VEuPathDB" id="FungiDB:BDBG_01257"/>
<keyword evidence="4" id="KW-1185">Reference proteome</keyword>
<organism evidence="3 4">
    <name type="scientific">Blastomyces gilchristii (strain SLH14081)</name>
    <name type="common">Blastomyces dermatitidis</name>
    <dbReference type="NCBI Taxonomy" id="559298"/>
    <lineage>
        <taxon>Eukaryota</taxon>
        <taxon>Fungi</taxon>
        <taxon>Dikarya</taxon>
        <taxon>Ascomycota</taxon>
        <taxon>Pezizomycotina</taxon>
        <taxon>Eurotiomycetes</taxon>
        <taxon>Eurotiomycetidae</taxon>
        <taxon>Onygenales</taxon>
        <taxon>Ajellomycetaceae</taxon>
        <taxon>Blastomyces</taxon>
    </lineage>
</organism>
<feature type="region of interest" description="Disordered" evidence="1">
    <location>
        <begin position="1"/>
        <end position="47"/>
    </location>
</feature>
<proteinExistence type="predicted"/>
<evidence type="ECO:0000313" key="3">
    <source>
        <dbReference type="EMBL" id="OAT04756.1"/>
    </source>
</evidence>
<dbReference type="GeneID" id="8507038"/>
<reference evidence="4" key="1">
    <citation type="journal article" date="2015" name="PLoS Genet.">
        <title>The dynamic genome and transcriptome of the human fungal pathogen Blastomyces and close relative Emmonsia.</title>
        <authorList>
            <person name="Munoz J.F."/>
            <person name="Gauthier G.M."/>
            <person name="Desjardins C.A."/>
            <person name="Gallo J.E."/>
            <person name="Holder J."/>
            <person name="Sullivan T.D."/>
            <person name="Marty A.J."/>
            <person name="Carmen J.C."/>
            <person name="Chen Z."/>
            <person name="Ding L."/>
            <person name="Gujja S."/>
            <person name="Magrini V."/>
            <person name="Misas E."/>
            <person name="Mitreva M."/>
            <person name="Priest M."/>
            <person name="Saif S."/>
            <person name="Whiston E.A."/>
            <person name="Young S."/>
            <person name="Zeng Q."/>
            <person name="Goldman W.E."/>
            <person name="Mardis E.R."/>
            <person name="Taylor J.W."/>
            <person name="McEwen J.G."/>
            <person name="Clay O.K."/>
            <person name="Klein B.S."/>
            <person name="Cuomo C.A."/>
        </authorList>
    </citation>
    <scope>NUCLEOTIDE SEQUENCE [LARGE SCALE GENOMIC DNA]</scope>
    <source>
        <strain evidence="4">SLH14081</strain>
    </source>
</reference>
<dbReference type="AlphaFoldDB" id="A0A179U9S2"/>
<dbReference type="Proteomes" id="UP000002038">
    <property type="component" value="Unassembled WGS sequence"/>
</dbReference>
<keyword evidence="2" id="KW-0812">Transmembrane</keyword>